<evidence type="ECO:0000256" key="7">
    <source>
        <dbReference type="ARBA" id="ARBA00022692"/>
    </source>
</evidence>
<dbReference type="PANTHER" id="PTHR23033:SF12">
    <property type="entry name" value="GLYCOPROTEIN-N-ACETYLGALACTOSAMINE 3-BETA-GALACTOSYLTRANSFERASE 1-RELATED"/>
    <property type="match status" value="1"/>
</dbReference>
<evidence type="ECO:0000256" key="8">
    <source>
        <dbReference type="ARBA" id="ARBA00022741"/>
    </source>
</evidence>
<dbReference type="AlphaFoldDB" id="A0A2A2J9F1"/>
<evidence type="ECO:0000256" key="1">
    <source>
        <dbReference type="ARBA" id="ARBA00004606"/>
    </source>
</evidence>
<dbReference type="Gene3D" id="3.90.550.50">
    <property type="match status" value="2"/>
</dbReference>
<evidence type="ECO:0000256" key="5">
    <source>
        <dbReference type="ARBA" id="ARBA00022676"/>
    </source>
</evidence>
<comment type="caution">
    <text evidence="13">The sequence shown here is derived from an EMBL/GenBank/DDBJ whole genome shotgun (WGS) entry which is preliminary data.</text>
</comment>
<accession>A0A2A2J9F1</accession>
<dbReference type="Pfam" id="PF02434">
    <property type="entry name" value="Fringe"/>
    <property type="match status" value="1"/>
</dbReference>
<dbReference type="GO" id="GO:0016020">
    <property type="term" value="C:membrane"/>
    <property type="evidence" value="ECO:0007669"/>
    <property type="project" value="UniProtKB-SubCell"/>
</dbReference>
<sequence>MVPLLQGHLGPYEAKLTKLDDSELDSQLHQYIVSSPAAKALPKKGQLFCWVQTSPIYHDSRAKAINETWLHRCDHGQLFTSAALQDDKIPYSTVFAGIPDSYYNLFYKSRFAFHYIYRNISSEFDWYYKVSATKQIIPRLQCIPLQADDDTYVIVEHLKAYLSKLNPDEPHYLGYVLKPYLKNGYNSGGAGYVLSNAALKLFDSLLYDNETLCPDNIYEDVGIGACLANIGIFPGDTRNAKGQNRFHTDPPSEIFYRNINASWKFYPEKPGFDAFAPELISFHHLSPDEIRLSDLLLYRVNKDGYNNRRPVFRHFPQQLYFSVVTTPMNIKPLYSAIAFTISSNLFEICPFVANTSDSSLAFLLPSLTSSTQAAERNAPRAQTWDFSTTTAVRWPDFNKSPKIGFSLIMESIIYV</sequence>
<keyword evidence="8" id="KW-0547">Nucleotide-binding</keyword>
<evidence type="ECO:0000256" key="4">
    <source>
        <dbReference type="ARBA" id="ARBA00012557"/>
    </source>
</evidence>
<organism evidence="13 14">
    <name type="scientific">Diploscapter pachys</name>
    <dbReference type="NCBI Taxonomy" id="2018661"/>
    <lineage>
        <taxon>Eukaryota</taxon>
        <taxon>Metazoa</taxon>
        <taxon>Ecdysozoa</taxon>
        <taxon>Nematoda</taxon>
        <taxon>Chromadorea</taxon>
        <taxon>Rhabditida</taxon>
        <taxon>Rhabditina</taxon>
        <taxon>Rhabditomorpha</taxon>
        <taxon>Rhabditoidea</taxon>
        <taxon>Rhabditidae</taxon>
        <taxon>Diploscapter</taxon>
    </lineage>
</organism>
<dbReference type="STRING" id="2018661.A0A2A2J9F1"/>
<dbReference type="GO" id="GO:0016263">
    <property type="term" value="F:glycoprotein-N-acetylgalactosamine 3-beta-galactosyltransferase activity"/>
    <property type="evidence" value="ECO:0007669"/>
    <property type="project" value="UniProtKB-EC"/>
</dbReference>
<feature type="domain" description="Fringe-like glycosyltransferase" evidence="12">
    <location>
        <begin position="46"/>
        <end position="229"/>
    </location>
</feature>
<evidence type="ECO:0000256" key="11">
    <source>
        <dbReference type="ARBA" id="ARBA00023136"/>
    </source>
</evidence>
<keyword evidence="9" id="KW-0735">Signal-anchor</keyword>
<evidence type="ECO:0000259" key="12">
    <source>
        <dbReference type="Pfam" id="PF02434"/>
    </source>
</evidence>
<gene>
    <name evidence="13" type="ORF">WR25_11910</name>
</gene>
<keyword evidence="6" id="KW-0808">Transferase</keyword>
<evidence type="ECO:0000256" key="2">
    <source>
        <dbReference type="ARBA" id="ARBA00004922"/>
    </source>
</evidence>
<evidence type="ECO:0000256" key="3">
    <source>
        <dbReference type="ARBA" id="ARBA00006462"/>
    </source>
</evidence>
<evidence type="ECO:0000313" key="14">
    <source>
        <dbReference type="Proteomes" id="UP000218231"/>
    </source>
</evidence>
<protein>
    <recommendedName>
        <fullName evidence="4">N-acetylgalactosaminide beta-1,3-galactosyltransferase</fullName>
        <ecNumber evidence="4">2.4.1.122</ecNumber>
    </recommendedName>
</protein>
<dbReference type="EC" id="2.4.1.122" evidence="4"/>
<dbReference type="GO" id="GO:0000166">
    <property type="term" value="F:nucleotide binding"/>
    <property type="evidence" value="ECO:0007669"/>
    <property type="project" value="UniProtKB-KW"/>
</dbReference>
<keyword evidence="7" id="KW-0812">Transmembrane</keyword>
<dbReference type="InterPro" id="IPR003378">
    <property type="entry name" value="Fringe-like_glycosylTrfase"/>
</dbReference>
<reference evidence="13 14" key="1">
    <citation type="journal article" date="2017" name="Curr. Biol.">
        <title>Genome architecture and evolution of a unichromosomal asexual nematode.</title>
        <authorList>
            <person name="Fradin H."/>
            <person name="Zegar C."/>
            <person name="Gutwein M."/>
            <person name="Lucas J."/>
            <person name="Kovtun M."/>
            <person name="Corcoran D."/>
            <person name="Baugh L.R."/>
            <person name="Kiontke K."/>
            <person name="Gunsalus K."/>
            <person name="Fitch D.H."/>
            <person name="Piano F."/>
        </authorList>
    </citation>
    <scope>NUCLEOTIDE SEQUENCE [LARGE SCALE GENOMIC DNA]</scope>
    <source>
        <strain evidence="13">PF1309</strain>
    </source>
</reference>
<evidence type="ECO:0000256" key="6">
    <source>
        <dbReference type="ARBA" id="ARBA00022679"/>
    </source>
</evidence>
<dbReference type="OrthoDB" id="414175at2759"/>
<dbReference type="EMBL" id="LIAE01010590">
    <property type="protein sequence ID" value="PAV58254.1"/>
    <property type="molecule type" value="Genomic_DNA"/>
</dbReference>
<keyword evidence="5" id="KW-0328">Glycosyltransferase</keyword>
<dbReference type="Proteomes" id="UP000218231">
    <property type="component" value="Unassembled WGS sequence"/>
</dbReference>
<evidence type="ECO:0000256" key="10">
    <source>
        <dbReference type="ARBA" id="ARBA00022989"/>
    </source>
</evidence>
<keyword evidence="14" id="KW-1185">Reference proteome</keyword>
<comment type="subcellular location">
    <subcellularLocation>
        <location evidence="1">Membrane</location>
        <topology evidence="1">Single-pass type II membrane protein</topology>
    </subcellularLocation>
</comment>
<comment type="similarity">
    <text evidence="3">Belongs to the glycosyltransferase 31 family. Beta3-Gal-T subfamily.</text>
</comment>
<comment type="pathway">
    <text evidence="2">Protein modification; protein glycosylation.</text>
</comment>
<dbReference type="InterPro" id="IPR026050">
    <property type="entry name" value="C1GALT1/C1GALT1_chp1"/>
</dbReference>
<evidence type="ECO:0000256" key="9">
    <source>
        <dbReference type="ARBA" id="ARBA00022968"/>
    </source>
</evidence>
<keyword evidence="10" id="KW-1133">Transmembrane helix</keyword>
<keyword evidence="11" id="KW-0472">Membrane</keyword>
<evidence type="ECO:0000313" key="13">
    <source>
        <dbReference type="EMBL" id="PAV58254.1"/>
    </source>
</evidence>
<name>A0A2A2J9F1_9BILA</name>
<dbReference type="PANTHER" id="PTHR23033">
    <property type="entry name" value="BETA1,3-GALACTOSYLTRANSFERASE"/>
    <property type="match status" value="1"/>
</dbReference>
<proteinExistence type="inferred from homology"/>